<protein>
    <submittedName>
        <fullName evidence="1">Uncharacterized protein</fullName>
    </submittedName>
</protein>
<dbReference type="AlphaFoldDB" id="A0A4Y2SKK7"/>
<proteinExistence type="predicted"/>
<accession>A0A4Y2SKK7</accession>
<dbReference type="Proteomes" id="UP000499080">
    <property type="component" value="Unassembled WGS sequence"/>
</dbReference>
<dbReference type="EMBL" id="BGPR01022136">
    <property type="protein sequence ID" value="GBN88146.1"/>
    <property type="molecule type" value="Genomic_DNA"/>
</dbReference>
<name>A0A4Y2SKK7_ARAVE</name>
<evidence type="ECO:0000313" key="2">
    <source>
        <dbReference type="Proteomes" id="UP000499080"/>
    </source>
</evidence>
<reference evidence="1 2" key="1">
    <citation type="journal article" date="2019" name="Sci. Rep.">
        <title>Orb-weaving spider Araneus ventricosus genome elucidates the spidroin gene catalogue.</title>
        <authorList>
            <person name="Kono N."/>
            <person name="Nakamura H."/>
            <person name="Ohtoshi R."/>
            <person name="Moran D.A.P."/>
            <person name="Shinohara A."/>
            <person name="Yoshida Y."/>
            <person name="Fujiwara M."/>
            <person name="Mori M."/>
            <person name="Tomita M."/>
            <person name="Arakawa K."/>
        </authorList>
    </citation>
    <scope>NUCLEOTIDE SEQUENCE [LARGE SCALE GENOMIC DNA]</scope>
</reference>
<keyword evidence="2" id="KW-1185">Reference proteome</keyword>
<organism evidence="1 2">
    <name type="scientific">Araneus ventricosus</name>
    <name type="common">Orbweaver spider</name>
    <name type="synonym">Epeira ventricosa</name>
    <dbReference type="NCBI Taxonomy" id="182803"/>
    <lineage>
        <taxon>Eukaryota</taxon>
        <taxon>Metazoa</taxon>
        <taxon>Ecdysozoa</taxon>
        <taxon>Arthropoda</taxon>
        <taxon>Chelicerata</taxon>
        <taxon>Arachnida</taxon>
        <taxon>Araneae</taxon>
        <taxon>Araneomorphae</taxon>
        <taxon>Entelegynae</taxon>
        <taxon>Araneoidea</taxon>
        <taxon>Araneidae</taxon>
        <taxon>Araneus</taxon>
    </lineage>
</organism>
<evidence type="ECO:0000313" key="1">
    <source>
        <dbReference type="EMBL" id="GBN88146.1"/>
    </source>
</evidence>
<gene>
    <name evidence="1" type="ORF">AVEN_122306_1</name>
</gene>
<sequence>MKNRISTNIAKDVGTIHYYLAPSISNGESPFFLCCIPKIAALQVMQALSWTLDVSDLDDKNNKLVILSPDPDALSDTKDIDDSSTRKIEETMCDDECITHDTNVDYIL</sequence>
<comment type="caution">
    <text evidence="1">The sequence shown here is derived from an EMBL/GenBank/DDBJ whole genome shotgun (WGS) entry which is preliminary data.</text>
</comment>